<feature type="transmembrane region" description="Helical" evidence="1">
    <location>
        <begin position="6"/>
        <end position="33"/>
    </location>
</feature>
<comment type="caution">
    <text evidence="2">The sequence shown here is derived from an EMBL/GenBank/DDBJ whole genome shotgun (WGS) entry which is preliminary data.</text>
</comment>
<dbReference type="Proteomes" id="UP000255508">
    <property type="component" value="Unassembled WGS sequence"/>
</dbReference>
<keyword evidence="1" id="KW-0812">Transmembrane</keyword>
<dbReference type="AlphaFoldDB" id="A0A370DRJ9"/>
<sequence length="98" mass="10785">MAETGTALYIFLAVFLFFAGILWILLPFAVFGIKPRLDHQAKTANEKMDLIAELLKAQTEEAKVTNARLIRLEKIALHSAGKKRIAAGDKNASENTDA</sequence>
<evidence type="ECO:0000256" key="1">
    <source>
        <dbReference type="SAM" id="Phobius"/>
    </source>
</evidence>
<dbReference type="EMBL" id="QFXD01000280">
    <property type="protein sequence ID" value="RDH86947.1"/>
    <property type="molecule type" value="Genomic_DNA"/>
</dbReference>
<evidence type="ECO:0000313" key="3">
    <source>
        <dbReference type="Proteomes" id="UP000255508"/>
    </source>
</evidence>
<name>A0A370DRJ9_9GAMM</name>
<reference evidence="2 3" key="1">
    <citation type="journal article" date="2018" name="ISME J.">
        <title>Endosymbiont genomes yield clues of tubeworm success.</title>
        <authorList>
            <person name="Li Y."/>
            <person name="Liles M.R."/>
            <person name="Halanych K.M."/>
        </authorList>
    </citation>
    <scope>NUCLEOTIDE SEQUENCE [LARGE SCALE GENOMIC DNA]</scope>
    <source>
        <strain evidence="2">A1422</strain>
    </source>
</reference>
<proteinExistence type="predicted"/>
<keyword evidence="1" id="KW-1133">Transmembrane helix</keyword>
<protein>
    <submittedName>
        <fullName evidence="2">Uncharacterized protein</fullName>
    </submittedName>
</protein>
<gene>
    <name evidence="2" type="ORF">DIZ79_15670</name>
</gene>
<accession>A0A370DRJ9</accession>
<evidence type="ECO:0000313" key="2">
    <source>
        <dbReference type="EMBL" id="RDH86947.1"/>
    </source>
</evidence>
<organism evidence="2 3">
    <name type="scientific">endosymbiont of Lamellibrachia luymesi</name>
    <dbReference type="NCBI Taxonomy" id="2200907"/>
    <lineage>
        <taxon>Bacteria</taxon>
        <taxon>Pseudomonadati</taxon>
        <taxon>Pseudomonadota</taxon>
        <taxon>Gammaproteobacteria</taxon>
        <taxon>sulfur-oxidizing symbionts</taxon>
    </lineage>
</organism>
<keyword evidence="1" id="KW-0472">Membrane</keyword>